<dbReference type="Gene3D" id="1.10.3210.10">
    <property type="entry name" value="Hypothetical protein af1432"/>
    <property type="match status" value="1"/>
</dbReference>
<organism evidence="2 3">
    <name type="scientific">Candidatus Sungbacteria bacterium RIFCSPHIGHO2_01_FULL_50_25</name>
    <dbReference type="NCBI Taxonomy" id="1802265"/>
    <lineage>
        <taxon>Bacteria</taxon>
        <taxon>Candidatus Sungiibacteriota</taxon>
    </lineage>
</organism>
<dbReference type="PANTHER" id="PTHR11373">
    <property type="entry name" value="DEOXYNUCLEOSIDE TRIPHOSPHATE TRIPHOSPHOHYDROLASE"/>
    <property type="match status" value="1"/>
</dbReference>
<sequence length="477" mass="55181">MEPHIEINDPIHKRIIIKGRERQILDHPYVQRLRSIRQLGFVSFVYPSATHDRFSHAVGTLHVAHLLAEQIFENEEISFLARALNGEEKKFLKEIVRLAGLLHDIGHAPFSHTAERVMPLVEKLALPKEWLKEPNEKRTATHEDYTALLLEGMAGGREKVLDQDEAHMLASLVHHKKIKIPEAWKKRFSKRMNADSLHHIVRSLVSSDIDGDRMDYLVRDSHFAGVVYGQVDIPWLISNLGTVETRNGHLISISESGVHALEHYLFARWHMYVQVYMHKTVKCFEYYFAKAIEKGETEYRIPADRDLYAALRDSTIIESIFSAASLRPDSWSGRLARREPAKRIARIWGKEDETKKLFSKLEKNLNPFGVKPFLVTSKRKFLDLPPPAAHMEKPQGLFQLGLSTMPLVVVRNQFGRSSIAPIGDHSFVLREYHEDISISDIYIPREEYLKNEQRIHEHIKNFRVFSESEIEFDEPAK</sequence>
<evidence type="ECO:0000313" key="2">
    <source>
        <dbReference type="EMBL" id="OGZ96324.1"/>
    </source>
</evidence>
<dbReference type="InterPro" id="IPR003607">
    <property type="entry name" value="HD/PDEase_dom"/>
</dbReference>
<dbReference type="Proteomes" id="UP000178574">
    <property type="component" value="Unassembled WGS sequence"/>
</dbReference>
<dbReference type="PANTHER" id="PTHR11373:SF4">
    <property type="entry name" value="DEOXYNUCLEOSIDE TRIPHOSPHATE TRIPHOSPHOHYDROLASE SAMHD1"/>
    <property type="match status" value="1"/>
</dbReference>
<dbReference type="GO" id="GO:0008832">
    <property type="term" value="F:dGTPase activity"/>
    <property type="evidence" value="ECO:0007669"/>
    <property type="project" value="TreeGrafter"/>
</dbReference>
<dbReference type="AlphaFoldDB" id="A0A1G2KA20"/>
<accession>A0A1G2KA20</accession>
<feature type="domain" description="HD/PDEase" evidence="1">
    <location>
        <begin position="49"/>
        <end position="226"/>
    </location>
</feature>
<dbReference type="InterPro" id="IPR006674">
    <property type="entry name" value="HD_domain"/>
</dbReference>
<name>A0A1G2KA20_9BACT</name>
<dbReference type="SMART" id="SM00471">
    <property type="entry name" value="HDc"/>
    <property type="match status" value="1"/>
</dbReference>
<dbReference type="InterPro" id="IPR045509">
    <property type="entry name" value="HD_assoc_2"/>
</dbReference>
<proteinExistence type="predicted"/>
<dbReference type="GO" id="GO:0006203">
    <property type="term" value="P:dGTP catabolic process"/>
    <property type="evidence" value="ECO:0007669"/>
    <property type="project" value="TreeGrafter"/>
</dbReference>
<dbReference type="CDD" id="cd00077">
    <property type="entry name" value="HDc"/>
    <property type="match status" value="1"/>
</dbReference>
<evidence type="ECO:0000313" key="3">
    <source>
        <dbReference type="Proteomes" id="UP000178574"/>
    </source>
</evidence>
<protein>
    <recommendedName>
        <fullName evidence="1">HD/PDEase domain-containing protein</fullName>
    </recommendedName>
</protein>
<dbReference type="InterPro" id="IPR050135">
    <property type="entry name" value="dGTPase-like"/>
</dbReference>
<comment type="caution">
    <text evidence="2">The sequence shown here is derived from an EMBL/GenBank/DDBJ whole genome shotgun (WGS) entry which is preliminary data.</text>
</comment>
<gene>
    <name evidence="2" type="ORF">A2847_02910</name>
</gene>
<dbReference type="SUPFAM" id="SSF109604">
    <property type="entry name" value="HD-domain/PDEase-like"/>
    <property type="match status" value="1"/>
</dbReference>
<evidence type="ECO:0000259" key="1">
    <source>
        <dbReference type="SMART" id="SM00471"/>
    </source>
</evidence>
<reference evidence="2 3" key="1">
    <citation type="journal article" date="2016" name="Nat. Commun.">
        <title>Thousands of microbial genomes shed light on interconnected biogeochemical processes in an aquifer system.</title>
        <authorList>
            <person name="Anantharaman K."/>
            <person name="Brown C.T."/>
            <person name="Hug L.A."/>
            <person name="Sharon I."/>
            <person name="Castelle C.J."/>
            <person name="Probst A.J."/>
            <person name="Thomas B.C."/>
            <person name="Singh A."/>
            <person name="Wilkins M.J."/>
            <person name="Karaoz U."/>
            <person name="Brodie E.L."/>
            <person name="Williams K.H."/>
            <person name="Hubbard S.S."/>
            <person name="Banfield J.F."/>
        </authorList>
    </citation>
    <scope>NUCLEOTIDE SEQUENCE [LARGE SCALE GENOMIC DNA]</scope>
</reference>
<dbReference type="EMBL" id="MHQD01000015">
    <property type="protein sequence ID" value="OGZ96324.1"/>
    <property type="molecule type" value="Genomic_DNA"/>
</dbReference>
<dbReference type="Pfam" id="PF01966">
    <property type="entry name" value="HD"/>
    <property type="match status" value="1"/>
</dbReference>
<dbReference type="Pfam" id="PF19276">
    <property type="entry name" value="HD_assoc_2"/>
    <property type="match status" value="1"/>
</dbReference>